<dbReference type="InterPro" id="IPR027443">
    <property type="entry name" value="IPNS-like_sf"/>
</dbReference>
<evidence type="ECO:0000256" key="1">
    <source>
        <dbReference type="ARBA" id="ARBA00004792"/>
    </source>
</evidence>
<organism evidence="6 7">
    <name type="scientific">Klenkia sesuvii</name>
    <dbReference type="NCBI Taxonomy" id="3103137"/>
    <lineage>
        <taxon>Bacteria</taxon>
        <taxon>Bacillati</taxon>
        <taxon>Actinomycetota</taxon>
        <taxon>Actinomycetes</taxon>
        <taxon>Geodermatophilales</taxon>
        <taxon>Geodermatophilaceae</taxon>
        <taxon>Klenkia</taxon>
    </lineage>
</organism>
<accession>A0ABU8DP11</accession>
<dbReference type="InterPro" id="IPR026992">
    <property type="entry name" value="DIOX_N"/>
</dbReference>
<evidence type="ECO:0000313" key="6">
    <source>
        <dbReference type="EMBL" id="MEI4270413.1"/>
    </source>
</evidence>
<evidence type="ECO:0000259" key="5">
    <source>
        <dbReference type="Pfam" id="PF14226"/>
    </source>
</evidence>
<dbReference type="Gene3D" id="2.60.120.330">
    <property type="entry name" value="B-lactam Antibiotic, Isopenicillin N Synthase, Chain"/>
    <property type="match status" value="1"/>
</dbReference>
<dbReference type="EMBL" id="JBAPLU010000001">
    <property type="protein sequence ID" value="MEI4270413.1"/>
    <property type="molecule type" value="Genomic_DNA"/>
</dbReference>
<evidence type="ECO:0000313" key="7">
    <source>
        <dbReference type="Proteomes" id="UP001361570"/>
    </source>
</evidence>
<keyword evidence="7" id="KW-1185">Reference proteome</keyword>
<protein>
    <submittedName>
        <fullName evidence="6">2-oxoglutarate and iron-dependent oxygenase domain-containing protein</fullName>
    </submittedName>
</protein>
<comment type="pathway">
    <text evidence="1">Antibiotic biosynthesis.</text>
</comment>
<dbReference type="Pfam" id="PF14226">
    <property type="entry name" value="DIOX_N"/>
    <property type="match status" value="1"/>
</dbReference>
<dbReference type="InterPro" id="IPR044861">
    <property type="entry name" value="IPNS-like_FE2OG_OXY"/>
</dbReference>
<proteinExistence type="predicted"/>
<sequence length="332" mass="36085">MSAPTLTELDREARMGAPGTLSTDREIRRISLADPGARRGAITEQLWAAATDIGFFQLVDHGLTAAEVDAAFAASEAFFALPAEVKARYPLKKGLNAGYEFASQTRPSVGTPDQKESWQLTRPHMAGLWPDEDEVAGFRDTVLALEARCREVAVLVLSCFADVLGFPRDFFATVHDPTSPQYQSTLRLIHYMAYPEELLDSPGTWRAGALTDVDCLTLLFQRTGQDGLQVLPGSEAATPSAAGYAWTPVPATDDAITCNVGDMLERWSDGRLPSNFHRVAAPARGDSLAPRYSIAFFAQADKDAVITPPGGSHEPITAGEFLLRRIRANFRS</sequence>
<dbReference type="InterPro" id="IPR050231">
    <property type="entry name" value="Iron_ascorbate_oxido_reductase"/>
</dbReference>
<gene>
    <name evidence="6" type="ORF">TEK04_01635</name>
</gene>
<reference evidence="6 7" key="1">
    <citation type="submission" date="2024-03" db="EMBL/GenBank/DDBJ databases">
        <title>Draft genome sequence of Klenkia sp. LSe6-5.</title>
        <authorList>
            <person name="Duangmal K."/>
            <person name="Chantavorakit T."/>
        </authorList>
    </citation>
    <scope>NUCLEOTIDE SEQUENCE [LARGE SCALE GENOMIC DNA]</scope>
    <source>
        <strain evidence="6 7">LSe6-5</strain>
    </source>
</reference>
<keyword evidence="2" id="KW-0045">Antibiotic biosynthesis</keyword>
<feature type="domain" description="Isopenicillin N synthase-like Fe(2+) 2OG dioxygenase" evidence="4">
    <location>
        <begin position="187"/>
        <end position="299"/>
    </location>
</feature>
<evidence type="ECO:0000256" key="2">
    <source>
        <dbReference type="ARBA" id="ARBA00023194"/>
    </source>
</evidence>
<name>A0ABU8DP11_9ACTN</name>
<feature type="region of interest" description="Disordered" evidence="3">
    <location>
        <begin position="1"/>
        <end position="20"/>
    </location>
</feature>
<dbReference type="Pfam" id="PF03171">
    <property type="entry name" value="2OG-FeII_Oxy"/>
    <property type="match status" value="1"/>
</dbReference>
<evidence type="ECO:0000256" key="3">
    <source>
        <dbReference type="SAM" id="MobiDB-lite"/>
    </source>
</evidence>
<dbReference type="PANTHER" id="PTHR47990">
    <property type="entry name" value="2-OXOGLUTARATE (2OG) AND FE(II)-DEPENDENT OXYGENASE SUPERFAMILY PROTEIN-RELATED"/>
    <property type="match status" value="1"/>
</dbReference>
<comment type="caution">
    <text evidence="6">The sequence shown here is derived from an EMBL/GenBank/DDBJ whole genome shotgun (WGS) entry which is preliminary data.</text>
</comment>
<dbReference type="Proteomes" id="UP001361570">
    <property type="component" value="Unassembled WGS sequence"/>
</dbReference>
<dbReference type="RefSeq" id="WP_336402554.1">
    <property type="nucleotide sequence ID" value="NZ_JBAPLU010000001.1"/>
</dbReference>
<evidence type="ECO:0000259" key="4">
    <source>
        <dbReference type="Pfam" id="PF03171"/>
    </source>
</evidence>
<dbReference type="SUPFAM" id="SSF51197">
    <property type="entry name" value="Clavaminate synthase-like"/>
    <property type="match status" value="1"/>
</dbReference>
<feature type="domain" description="Non-haem dioxygenase N-terminal" evidence="5">
    <location>
        <begin position="32"/>
        <end position="124"/>
    </location>
</feature>